<dbReference type="InterPro" id="IPR050900">
    <property type="entry name" value="Transposase_IS3/IS150/IS904"/>
</dbReference>
<dbReference type="Pfam" id="PF13276">
    <property type="entry name" value="HTH_21"/>
    <property type="match status" value="1"/>
</dbReference>
<dbReference type="RefSeq" id="WP_074663826.1">
    <property type="nucleotide sequence ID" value="NZ_MUGV01000034.1"/>
</dbReference>
<name>A0ABX4BMA0_FLAFR</name>
<dbReference type="InterPro" id="IPR001584">
    <property type="entry name" value="Integrase_cat-core"/>
</dbReference>
<protein>
    <submittedName>
        <fullName evidence="2">Transposase</fullName>
    </submittedName>
</protein>
<dbReference type="InterPro" id="IPR036397">
    <property type="entry name" value="RNaseH_sf"/>
</dbReference>
<accession>A0ABX4BMA0</accession>
<dbReference type="Proteomes" id="UP000198382">
    <property type="component" value="Unassembled WGS sequence"/>
</dbReference>
<dbReference type="Pfam" id="PF01527">
    <property type="entry name" value="HTH_Tnp_1"/>
    <property type="match status" value="1"/>
</dbReference>
<dbReference type="SUPFAM" id="SSF53098">
    <property type="entry name" value="Ribonuclease H-like"/>
    <property type="match status" value="1"/>
</dbReference>
<evidence type="ECO:0000259" key="1">
    <source>
        <dbReference type="PROSITE" id="PS50994"/>
    </source>
</evidence>
<gene>
    <name evidence="2" type="ORF">B0A65_18040</name>
</gene>
<dbReference type="Gene3D" id="3.30.420.10">
    <property type="entry name" value="Ribonuclease H-like superfamily/Ribonuclease H"/>
    <property type="match status" value="1"/>
</dbReference>
<dbReference type="PANTHER" id="PTHR46889:SF4">
    <property type="entry name" value="TRANSPOSASE INSO FOR INSERTION SEQUENCE ELEMENT IS911B-RELATED"/>
    <property type="match status" value="1"/>
</dbReference>
<evidence type="ECO:0000313" key="3">
    <source>
        <dbReference type="Proteomes" id="UP000198382"/>
    </source>
</evidence>
<dbReference type="InterPro" id="IPR002514">
    <property type="entry name" value="Transposase_8"/>
</dbReference>
<keyword evidence="3" id="KW-1185">Reference proteome</keyword>
<dbReference type="InterPro" id="IPR048020">
    <property type="entry name" value="Transpos_IS3"/>
</dbReference>
<evidence type="ECO:0000313" key="2">
    <source>
        <dbReference type="EMBL" id="OXA76698.1"/>
    </source>
</evidence>
<dbReference type="InterPro" id="IPR025948">
    <property type="entry name" value="HTH-like_dom"/>
</dbReference>
<dbReference type="Pfam" id="PF13333">
    <property type="entry name" value="rve_2"/>
    <property type="match status" value="1"/>
</dbReference>
<sequence length="391" mass="45548">MTEKRKKYDCIFKIDAVKLSFERSSLKEFADELGISPCLLTSWRKTYQRFGAGSFLGSGYARVHPEDIFTYGLEKKAKESALRYEILKNASPHLCSGKLALYQFIKSNEKKYPIAKMCKVLNVCNGTYITWKYKGIPKKQQQIALLKENIAAIFLHYKKYYGRAKIIKELSAQGYTISPRMVNTYMKQLGLRKIAKRKFKVTTDSKHTHYISPNVLNRAFTVNSPSKIWVSDITYIQTKKGFLYLTIIMDLYDRKIIGWSLGTRLSTLRTTLAAWEMAIVNRTVSKGLIFHSDRGVQYANKAFTSKLNSYQCIRSMSRKGNSIDNAVCESFFNSLKRELIYRKSELINQKLMRGEIFEFIENWYNKNRMHSALNYKTIEQFNTNRDMKSPW</sequence>
<organism evidence="2 3">
    <name type="scientific">Flavobacterium frigidimaris</name>
    <dbReference type="NCBI Taxonomy" id="262320"/>
    <lineage>
        <taxon>Bacteria</taxon>
        <taxon>Pseudomonadati</taxon>
        <taxon>Bacteroidota</taxon>
        <taxon>Flavobacteriia</taxon>
        <taxon>Flavobacteriales</taxon>
        <taxon>Flavobacteriaceae</taxon>
        <taxon>Flavobacterium</taxon>
    </lineage>
</organism>
<dbReference type="EMBL" id="MUGV01000034">
    <property type="protein sequence ID" value="OXA76698.1"/>
    <property type="molecule type" value="Genomic_DNA"/>
</dbReference>
<dbReference type="NCBIfam" id="NF033516">
    <property type="entry name" value="transpos_IS3"/>
    <property type="match status" value="1"/>
</dbReference>
<dbReference type="InterPro" id="IPR009057">
    <property type="entry name" value="Homeodomain-like_sf"/>
</dbReference>
<feature type="domain" description="Integrase catalytic" evidence="1">
    <location>
        <begin position="221"/>
        <end position="385"/>
    </location>
</feature>
<dbReference type="InterPro" id="IPR012337">
    <property type="entry name" value="RNaseH-like_sf"/>
</dbReference>
<proteinExistence type="predicted"/>
<dbReference type="PROSITE" id="PS50994">
    <property type="entry name" value="INTEGRASE"/>
    <property type="match status" value="1"/>
</dbReference>
<comment type="caution">
    <text evidence="2">The sequence shown here is derived from an EMBL/GenBank/DDBJ whole genome shotgun (WGS) entry which is preliminary data.</text>
</comment>
<dbReference type="SUPFAM" id="SSF46689">
    <property type="entry name" value="Homeodomain-like"/>
    <property type="match status" value="1"/>
</dbReference>
<reference evidence="2 3" key="1">
    <citation type="submission" date="2016-11" db="EMBL/GenBank/DDBJ databases">
        <title>Whole genomes of Flavobacteriaceae.</title>
        <authorList>
            <person name="Stine C."/>
            <person name="Li C."/>
            <person name="Tadesse D."/>
        </authorList>
    </citation>
    <scope>NUCLEOTIDE SEQUENCE [LARGE SCALE GENOMIC DNA]</scope>
    <source>
        <strain evidence="2 3">DSM 15937</strain>
    </source>
</reference>
<dbReference type="PANTHER" id="PTHR46889">
    <property type="entry name" value="TRANSPOSASE INSF FOR INSERTION SEQUENCE IS3B-RELATED"/>
    <property type="match status" value="1"/>
</dbReference>
<dbReference type="Pfam" id="PF00665">
    <property type="entry name" value="rve"/>
    <property type="match status" value="1"/>
</dbReference>